<dbReference type="PANTHER" id="PTHR43867:SF2">
    <property type="entry name" value="CELLULOSE SYNTHASE CATALYTIC SUBUNIT A [UDP-FORMING]"/>
    <property type="match status" value="1"/>
</dbReference>
<keyword evidence="7 11" id="KW-0135">Cellulose biosynthesis</keyword>
<feature type="domain" description="Rhodanese" evidence="12">
    <location>
        <begin position="507"/>
        <end position="541"/>
    </location>
</feature>
<accession>A0ABM7X933</accession>
<feature type="transmembrane region" description="Helical" evidence="11">
    <location>
        <begin position="427"/>
        <end position="445"/>
    </location>
</feature>
<dbReference type="PRINTS" id="PR01439">
    <property type="entry name" value="CELLSNTHASEA"/>
</dbReference>
<evidence type="ECO:0000259" key="12">
    <source>
        <dbReference type="PROSITE" id="PS50206"/>
    </source>
</evidence>
<feature type="transmembrane region" description="Helical" evidence="11">
    <location>
        <begin position="26"/>
        <end position="45"/>
    </location>
</feature>
<keyword evidence="3 11" id="KW-0997">Cell inner membrane</keyword>
<organism evidence="13 14">
    <name type="scientific">Anaeromyxobacter paludicola</name>
    <dbReference type="NCBI Taxonomy" id="2918171"/>
    <lineage>
        <taxon>Bacteria</taxon>
        <taxon>Pseudomonadati</taxon>
        <taxon>Myxococcota</taxon>
        <taxon>Myxococcia</taxon>
        <taxon>Myxococcales</taxon>
        <taxon>Cystobacterineae</taxon>
        <taxon>Anaeromyxobacteraceae</taxon>
        <taxon>Anaeromyxobacter</taxon>
    </lineage>
</organism>
<keyword evidence="11" id="KW-0973">c-di-GMP</keyword>
<dbReference type="Pfam" id="PF00535">
    <property type="entry name" value="Glycos_transf_2"/>
    <property type="match status" value="1"/>
</dbReference>
<evidence type="ECO:0000256" key="5">
    <source>
        <dbReference type="ARBA" id="ARBA00022679"/>
    </source>
</evidence>
<dbReference type="PROSITE" id="PS50206">
    <property type="entry name" value="RHODANESE_3"/>
    <property type="match status" value="1"/>
</dbReference>
<dbReference type="PANTHER" id="PTHR43867">
    <property type="entry name" value="CELLULOSE SYNTHASE CATALYTIC SUBUNIT A [UDP-FORMING]"/>
    <property type="match status" value="1"/>
</dbReference>
<keyword evidence="5 11" id="KW-0808">Transferase</keyword>
<feature type="transmembrane region" description="Helical" evidence="11">
    <location>
        <begin position="508"/>
        <end position="529"/>
    </location>
</feature>
<evidence type="ECO:0000256" key="10">
    <source>
        <dbReference type="ARBA" id="ARBA00048682"/>
    </source>
</evidence>
<dbReference type="SUPFAM" id="SSF141371">
    <property type="entry name" value="PilZ domain-like"/>
    <property type="match status" value="1"/>
</dbReference>
<gene>
    <name evidence="13" type="ORF">AMPC_14670</name>
</gene>
<dbReference type="SUPFAM" id="SSF53448">
    <property type="entry name" value="Nucleotide-diphospho-sugar transferases"/>
    <property type="match status" value="1"/>
</dbReference>
<feature type="transmembrane region" description="Helical" evidence="11">
    <location>
        <begin position="105"/>
        <end position="125"/>
    </location>
</feature>
<evidence type="ECO:0000313" key="14">
    <source>
        <dbReference type="Proteomes" id="UP001162734"/>
    </source>
</evidence>
<keyword evidence="14" id="KW-1185">Reference proteome</keyword>
<feature type="transmembrane region" description="Helical" evidence="11">
    <location>
        <begin position="398"/>
        <end position="421"/>
    </location>
</feature>
<dbReference type="InterPro" id="IPR003919">
    <property type="entry name" value="Cell_synth_A"/>
</dbReference>
<feature type="transmembrane region" description="Helical" evidence="11">
    <location>
        <begin position="541"/>
        <end position="562"/>
    </location>
</feature>
<protein>
    <recommendedName>
        <fullName evidence="11">Cellulose synthase catalytic subunit [UDP-forming]</fullName>
        <ecNumber evidence="11">2.4.1.12</ecNumber>
    </recommendedName>
</protein>
<dbReference type="CDD" id="cd06421">
    <property type="entry name" value="CESA_CelA_like"/>
    <property type="match status" value="1"/>
</dbReference>
<comment type="pathway">
    <text evidence="11">Glycan metabolism; bacterial cellulose biosynthesis.</text>
</comment>
<dbReference type="Pfam" id="PF03552">
    <property type="entry name" value="Cellulose_synt"/>
    <property type="match status" value="1"/>
</dbReference>
<keyword evidence="8 11" id="KW-1133">Transmembrane helix</keyword>
<keyword evidence="9 11" id="KW-0472">Membrane</keyword>
<comment type="catalytic activity">
    <reaction evidence="10 11">
        <text>[(1-&gt;4)-beta-D-glucosyl](n) + UDP-alpha-D-glucose = [(1-&gt;4)-beta-D-glucosyl](n+1) + UDP + H(+)</text>
        <dbReference type="Rhea" id="RHEA:19929"/>
        <dbReference type="Rhea" id="RHEA-COMP:10033"/>
        <dbReference type="Rhea" id="RHEA-COMP:10034"/>
        <dbReference type="ChEBI" id="CHEBI:15378"/>
        <dbReference type="ChEBI" id="CHEBI:18246"/>
        <dbReference type="ChEBI" id="CHEBI:58223"/>
        <dbReference type="ChEBI" id="CHEBI:58885"/>
        <dbReference type="EC" id="2.4.1.12"/>
    </reaction>
</comment>
<evidence type="ECO:0000256" key="3">
    <source>
        <dbReference type="ARBA" id="ARBA00022519"/>
    </source>
</evidence>
<name>A0ABM7X933_9BACT</name>
<dbReference type="EMBL" id="AP025592">
    <property type="protein sequence ID" value="BDG08354.1"/>
    <property type="molecule type" value="Genomic_DNA"/>
</dbReference>
<evidence type="ECO:0000256" key="1">
    <source>
        <dbReference type="ARBA" id="ARBA00004429"/>
    </source>
</evidence>
<dbReference type="Gene3D" id="2.40.10.220">
    <property type="entry name" value="predicted glycosyltransferase like domains"/>
    <property type="match status" value="1"/>
</dbReference>
<dbReference type="NCBIfam" id="TIGR03030">
    <property type="entry name" value="CelA"/>
    <property type="match status" value="1"/>
</dbReference>
<evidence type="ECO:0000256" key="11">
    <source>
        <dbReference type="RuleBase" id="RU365020"/>
    </source>
</evidence>
<evidence type="ECO:0000313" key="13">
    <source>
        <dbReference type="EMBL" id="BDG08354.1"/>
    </source>
</evidence>
<dbReference type="Pfam" id="PF07238">
    <property type="entry name" value="PilZ"/>
    <property type="match status" value="1"/>
</dbReference>
<evidence type="ECO:0000256" key="9">
    <source>
        <dbReference type="ARBA" id="ARBA00023136"/>
    </source>
</evidence>
<dbReference type="InterPro" id="IPR005150">
    <property type="entry name" value="Cellulose_synth"/>
</dbReference>
<dbReference type="InterPro" id="IPR050321">
    <property type="entry name" value="Glycosyltr_2/OpgH_subfam"/>
</dbReference>
<comment type="function">
    <text evidence="11">Catalytic subunit of cellulose synthase. It polymerizes uridine 5'-diphosphate glucose to cellulose.</text>
</comment>
<evidence type="ECO:0000256" key="7">
    <source>
        <dbReference type="ARBA" id="ARBA00022916"/>
    </source>
</evidence>
<evidence type="ECO:0000256" key="2">
    <source>
        <dbReference type="ARBA" id="ARBA00022475"/>
    </source>
</evidence>
<feature type="transmembrane region" description="Helical" evidence="11">
    <location>
        <begin position="466"/>
        <end position="488"/>
    </location>
</feature>
<keyword evidence="4 11" id="KW-0328">Glycosyltransferase</keyword>
<reference evidence="14" key="1">
    <citation type="journal article" date="2022" name="Int. J. Syst. Evol. Microbiol.">
        <title>Anaeromyxobacter oryzae sp. nov., Anaeromyxobacter diazotrophicus sp. nov. and Anaeromyxobacter paludicola sp. nov., isolated from paddy soils.</title>
        <authorList>
            <person name="Itoh H."/>
            <person name="Xu Z."/>
            <person name="Mise K."/>
            <person name="Masuda Y."/>
            <person name="Ushijima N."/>
            <person name="Hayakawa C."/>
            <person name="Shiratori Y."/>
            <person name="Senoo K."/>
        </authorList>
    </citation>
    <scope>NUCLEOTIDE SEQUENCE [LARGE SCALE GENOMIC DNA]</scope>
    <source>
        <strain evidence="14">Red630</strain>
    </source>
</reference>
<dbReference type="InterPro" id="IPR001173">
    <property type="entry name" value="Glyco_trans_2-like"/>
</dbReference>
<evidence type="ECO:0000256" key="6">
    <source>
        <dbReference type="ARBA" id="ARBA00022692"/>
    </source>
</evidence>
<dbReference type="InterPro" id="IPR029044">
    <property type="entry name" value="Nucleotide-diphossugar_trans"/>
</dbReference>
<keyword evidence="6 11" id="KW-0812">Transmembrane</keyword>
<evidence type="ECO:0000256" key="4">
    <source>
        <dbReference type="ARBA" id="ARBA00022676"/>
    </source>
</evidence>
<dbReference type="InterPro" id="IPR001763">
    <property type="entry name" value="Rhodanese-like_dom"/>
</dbReference>
<keyword evidence="2 11" id="KW-1003">Cell membrane</keyword>
<dbReference type="Proteomes" id="UP001162734">
    <property type="component" value="Chromosome"/>
</dbReference>
<dbReference type="RefSeq" id="WP_248345535.1">
    <property type="nucleotide sequence ID" value="NZ_AP025592.1"/>
</dbReference>
<comment type="cofactor">
    <cofactor evidence="11">
        <name>Mg(2+)</name>
        <dbReference type="ChEBI" id="CHEBI:18420"/>
    </cofactor>
</comment>
<feature type="transmembrane region" description="Helical" evidence="11">
    <location>
        <begin position="57"/>
        <end position="85"/>
    </location>
</feature>
<proteinExistence type="predicted"/>
<dbReference type="EC" id="2.4.1.12" evidence="11"/>
<sequence>MNRPEAAGAARPALPRLAGPGRAARAGVRLALAAAGAGLLALVVVTPLDLRSQASLALATFALGLAAARSASPAFLVVLSTAATARYFWWRVTSTVALEPSLDGVLGLVLLAAELYAGAMLLLAYGQSIAPLPRAPAPLPPDRSRWPTVDVFIPTYDEPLEVVRGTVLAARALDWPRGRLRVHLLDDGRRPAFRAFAAEAGVAYLTRDENAHAKAGNLNHALALTSGELVAVFDCDHVPARSFLADTAGGFLEDPGLALVQTPHEFYSPDPFTRNLGLPASVPAEHELFYGVIQRGLDTWNASFFCGSCALLRRAALADVGGIAVETVTEDAHTALKMHRRGWRSAYLDLPRAAGLSTESLSAHVGQRIRWARGMAQLFRIDNPLLGPGLRPGQRLSYLAAMLHFFSGVPRLVFLTVPLAYLLFGRHVFNALPLAALAYGLPHLVHSTAASARLHGRFRHSFWSEVYETALACYLAVPTTVALLAPAAGRFNVTAKGGRIEAPYFDAAIAWPYLALAGLNGAALVAGGWRLWTSAGDWDALAINLAWVLHNLVVLAACLGAACERRQVRASPRVPARLPAVLSVAGHAPVACEAVDLSRGGLRLEMPWRAGGLPARARAAVALAAPDGALPGPPLPAFVVADEGAWVRLRFAPLDLARESELVRAMFSRPEPWLDVRRALRPERPIATLARIAARGAAGVGRMLSLTARAALRPTPTPLAAGSRT</sequence>
<dbReference type="Gene3D" id="3.90.550.10">
    <property type="entry name" value="Spore Coat Polysaccharide Biosynthesis Protein SpsA, Chain A"/>
    <property type="match status" value="1"/>
</dbReference>
<dbReference type="InterPro" id="IPR009875">
    <property type="entry name" value="PilZ_domain"/>
</dbReference>
<comment type="subcellular location">
    <subcellularLocation>
        <location evidence="1">Cell inner membrane</location>
        <topology evidence="1">Multi-pass membrane protein</topology>
    </subcellularLocation>
</comment>
<evidence type="ECO:0000256" key="8">
    <source>
        <dbReference type="ARBA" id="ARBA00022989"/>
    </source>
</evidence>